<keyword evidence="2" id="KW-1185">Reference proteome</keyword>
<accession>A0ABZ0I0G1</accession>
<dbReference type="RefSeq" id="WP_407346862.1">
    <property type="nucleotide sequence ID" value="NZ_CP136864.1"/>
</dbReference>
<protein>
    <submittedName>
        <fullName evidence="1">Uncharacterized protein</fullName>
    </submittedName>
</protein>
<dbReference type="Proteomes" id="UP001626537">
    <property type="component" value="Chromosome"/>
</dbReference>
<organism evidence="1 2">
    <name type="scientific">Congregibacter variabilis</name>
    <dbReference type="NCBI Taxonomy" id="3081200"/>
    <lineage>
        <taxon>Bacteria</taxon>
        <taxon>Pseudomonadati</taxon>
        <taxon>Pseudomonadota</taxon>
        <taxon>Gammaproteobacteria</taxon>
        <taxon>Cellvibrionales</taxon>
        <taxon>Halieaceae</taxon>
        <taxon>Congregibacter</taxon>
    </lineage>
</organism>
<reference evidence="1 2" key="1">
    <citation type="submission" date="2023-10" db="EMBL/GenBank/DDBJ databases">
        <title>Two novel species belonging to the OM43/NOR5 clade.</title>
        <authorList>
            <person name="Park M."/>
        </authorList>
    </citation>
    <scope>NUCLEOTIDE SEQUENCE [LARGE SCALE GENOMIC DNA]</scope>
    <source>
        <strain evidence="1 2">IMCC43200</strain>
    </source>
</reference>
<dbReference type="EMBL" id="CP136864">
    <property type="protein sequence ID" value="WOJ92279.1"/>
    <property type="molecule type" value="Genomic_DNA"/>
</dbReference>
<evidence type="ECO:0000313" key="1">
    <source>
        <dbReference type="EMBL" id="WOJ92279.1"/>
    </source>
</evidence>
<name>A0ABZ0I0G1_9GAMM</name>
<sequence length="80" mass="8856">MTEADSGSKSRMPKAVRKRLREAAVAKVRQDIIHAGRTEAEYAQEDLEYLVAEKEKEIWSGLGWKGFGVVALLLGINIGI</sequence>
<proteinExistence type="predicted"/>
<gene>
    <name evidence="1" type="ORF">R0135_10830</name>
</gene>
<evidence type="ECO:0000313" key="2">
    <source>
        <dbReference type="Proteomes" id="UP001626537"/>
    </source>
</evidence>